<proteinExistence type="predicted"/>
<reference evidence="2 4" key="1">
    <citation type="journal article" date="2014" name="BMC Genomics">
        <title>Genome sequence of Anopheles sinensis provides insight into genetics basis of mosquito competence for malaria parasites.</title>
        <authorList>
            <person name="Zhou D."/>
            <person name="Zhang D."/>
            <person name="Ding G."/>
            <person name="Shi L."/>
            <person name="Hou Q."/>
            <person name="Ye Y."/>
            <person name="Xu Y."/>
            <person name="Zhou H."/>
            <person name="Xiong C."/>
            <person name="Li S."/>
            <person name="Yu J."/>
            <person name="Hong S."/>
            <person name="Yu X."/>
            <person name="Zou P."/>
            <person name="Chen C."/>
            <person name="Chang X."/>
            <person name="Wang W."/>
            <person name="Lv Y."/>
            <person name="Sun Y."/>
            <person name="Ma L."/>
            <person name="Shen B."/>
            <person name="Zhu C."/>
        </authorList>
    </citation>
    <scope>NUCLEOTIDE SEQUENCE [LARGE SCALE GENOMIC DNA]</scope>
</reference>
<evidence type="ECO:0000313" key="2">
    <source>
        <dbReference type="EMBL" id="KFB39380.1"/>
    </source>
</evidence>
<evidence type="ECO:0000256" key="1">
    <source>
        <dbReference type="SAM" id="MobiDB-lite"/>
    </source>
</evidence>
<gene>
    <name evidence="2" type="ORF">ZHAS_00006806</name>
</gene>
<dbReference type="Proteomes" id="UP000030765">
    <property type="component" value="Unassembled WGS sequence"/>
</dbReference>
<accession>A0A084VN36</accession>
<protein>
    <submittedName>
        <fullName evidence="2 3">Uncharacterized protein</fullName>
    </submittedName>
</protein>
<dbReference type="EnsemblMetazoa" id="ASIC006806-RA">
    <property type="protein sequence ID" value="ASIC006806-PA"/>
    <property type="gene ID" value="ASIC006806"/>
</dbReference>
<evidence type="ECO:0000313" key="3">
    <source>
        <dbReference type="EnsemblMetazoa" id="ASIC006806-PA"/>
    </source>
</evidence>
<dbReference type="VEuPathDB" id="VectorBase:ASIC006806"/>
<sequence>MSIGVCTSIPPPAPGSSTVSAPRCCSTLCSLKDQSRKTNCKLRSTLASEAAAFAVPAHLRLGLSGLYETL</sequence>
<organism evidence="2">
    <name type="scientific">Anopheles sinensis</name>
    <name type="common">Mosquito</name>
    <dbReference type="NCBI Taxonomy" id="74873"/>
    <lineage>
        <taxon>Eukaryota</taxon>
        <taxon>Metazoa</taxon>
        <taxon>Ecdysozoa</taxon>
        <taxon>Arthropoda</taxon>
        <taxon>Hexapoda</taxon>
        <taxon>Insecta</taxon>
        <taxon>Pterygota</taxon>
        <taxon>Neoptera</taxon>
        <taxon>Endopterygota</taxon>
        <taxon>Diptera</taxon>
        <taxon>Nematocera</taxon>
        <taxon>Culicoidea</taxon>
        <taxon>Culicidae</taxon>
        <taxon>Anophelinae</taxon>
        <taxon>Anopheles</taxon>
    </lineage>
</organism>
<evidence type="ECO:0000313" key="4">
    <source>
        <dbReference type="Proteomes" id="UP000030765"/>
    </source>
</evidence>
<dbReference type="EMBL" id="ATLV01014678">
    <property type="status" value="NOT_ANNOTATED_CDS"/>
    <property type="molecule type" value="Genomic_DNA"/>
</dbReference>
<keyword evidence="4" id="KW-1185">Reference proteome</keyword>
<feature type="region of interest" description="Disordered" evidence="1">
    <location>
        <begin position="1"/>
        <end position="20"/>
    </location>
</feature>
<dbReference type="AlphaFoldDB" id="A0A084VN36"/>
<name>A0A084VN36_ANOSI</name>
<dbReference type="EMBL" id="KE524978">
    <property type="protein sequence ID" value="KFB39380.1"/>
    <property type="molecule type" value="Genomic_DNA"/>
</dbReference>
<reference evidence="3" key="2">
    <citation type="submission" date="2020-05" db="UniProtKB">
        <authorList>
            <consortium name="EnsemblMetazoa"/>
        </authorList>
    </citation>
    <scope>IDENTIFICATION</scope>
</reference>